<evidence type="ECO:0000256" key="10">
    <source>
        <dbReference type="ARBA" id="ARBA00047346"/>
    </source>
</evidence>
<reference evidence="13 14" key="1">
    <citation type="journal article" date="2021" name="Environ. Microbiol.">
        <title>Gene family expansions and transcriptome signatures uncover fungal adaptations to wood decay.</title>
        <authorList>
            <person name="Hage H."/>
            <person name="Miyauchi S."/>
            <person name="Viragh M."/>
            <person name="Drula E."/>
            <person name="Min B."/>
            <person name="Chaduli D."/>
            <person name="Navarro D."/>
            <person name="Favel A."/>
            <person name="Norest M."/>
            <person name="Lesage-Meessen L."/>
            <person name="Balint B."/>
            <person name="Merenyi Z."/>
            <person name="de Eugenio L."/>
            <person name="Morin E."/>
            <person name="Martinez A.T."/>
            <person name="Baldrian P."/>
            <person name="Stursova M."/>
            <person name="Martinez M.J."/>
            <person name="Novotny C."/>
            <person name="Magnuson J.K."/>
            <person name="Spatafora J.W."/>
            <person name="Maurice S."/>
            <person name="Pangilinan J."/>
            <person name="Andreopoulos W."/>
            <person name="LaButti K."/>
            <person name="Hundley H."/>
            <person name="Na H."/>
            <person name="Kuo A."/>
            <person name="Barry K."/>
            <person name="Lipzen A."/>
            <person name="Henrissat B."/>
            <person name="Riley R."/>
            <person name="Ahrendt S."/>
            <person name="Nagy L.G."/>
            <person name="Grigoriev I.V."/>
            <person name="Martin F."/>
            <person name="Rosso M.N."/>
        </authorList>
    </citation>
    <scope>NUCLEOTIDE SEQUENCE [LARGE SCALE GENOMIC DNA]</scope>
    <source>
        <strain evidence="13 14">CIRM-BRFM 1785</strain>
    </source>
</reference>
<feature type="transmembrane region" description="Helical" evidence="11">
    <location>
        <begin position="456"/>
        <end position="474"/>
    </location>
</feature>
<evidence type="ECO:0000256" key="4">
    <source>
        <dbReference type="ARBA" id="ARBA00022676"/>
    </source>
</evidence>
<dbReference type="Pfam" id="PF03155">
    <property type="entry name" value="Alg6_Alg8"/>
    <property type="match status" value="1"/>
</dbReference>
<dbReference type="PANTHER" id="PTHR12413">
    <property type="entry name" value="DOLICHYL GLYCOSYLTRANSFERASE"/>
    <property type="match status" value="1"/>
</dbReference>
<feature type="transmembrane region" description="Helical" evidence="11">
    <location>
        <begin position="549"/>
        <end position="568"/>
    </location>
</feature>
<protein>
    <recommendedName>
        <fullName evidence="11">Alpha-1,3-glucosyltransferase</fullName>
        <ecNumber evidence="11">2.4.1.-</ecNumber>
    </recommendedName>
</protein>
<evidence type="ECO:0000313" key="14">
    <source>
        <dbReference type="Proteomes" id="UP000814176"/>
    </source>
</evidence>
<feature type="transmembrane region" description="Helical" evidence="11">
    <location>
        <begin position="389"/>
        <end position="408"/>
    </location>
</feature>
<evidence type="ECO:0000256" key="3">
    <source>
        <dbReference type="ARBA" id="ARBA00008715"/>
    </source>
</evidence>
<dbReference type="InterPro" id="IPR004856">
    <property type="entry name" value="Glyco_trans_ALG6/ALG8"/>
</dbReference>
<keyword evidence="5 11" id="KW-0808">Transferase</keyword>
<evidence type="ECO:0000256" key="12">
    <source>
        <dbReference type="SAM" id="MobiDB-lite"/>
    </source>
</evidence>
<sequence length="579" mass="65351">MQRVRATTPSSPSSRAFPEMQSGHPEPIPENEETKSVEKKPESFVRQWSSRLRLEPSEWDILIASTCLKLLLFPAYRSTDFEVHRNWLAVTHTLPISKWYYDTTSEWTLDYPPFFAYFEKLMSIPAYFIDPRIVDLNNLNYDAWSVVAYQRSTVILTELVLGAVLLRFVRGAVNPTTQRIISASLFLHPGFLIVDHIHFQYNGFMYGILLWSILMAREDNKLASGFLFAVLLNFKHIYMYLAPAYFIYLLRSFCLSPSGALLPTRFISLANAVIGVFLVSLGPFLLMGQLPQLLSRLFPFTRGLNHAYWAPNVWALVTAADRVLLKVVKRGALAMSVNDAGVASTSRGFVGDTVFAVLPNVKPIHTFIITIAFQTIYLVKLWRAPTYKSFVTALTLCGWTSFMFGWHVHEKAILLVLVPLSLMAADNHAYFRTFMIASVAGVFSLFPLLFTPAETLVKVVYSALWAVFAFAPLHSRVYEFPRSLPFVIIDSLEKLYLAGFPVLQLFVTLFPMLTSSQSSASPSPGANAEVQVEAVKSDKLEPGMSALEFLPLMLTSVYCAVGLVWAFLRLSVIYIRQQY</sequence>
<evidence type="ECO:0000256" key="11">
    <source>
        <dbReference type="RuleBase" id="RU363110"/>
    </source>
</evidence>
<dbReference type="RefSeq" id="XP_047784707.1">
    <property type="nucleotide sequence ID" value="XM_047926829.1"/>
</dbReference>
<accession>A0ABQ8KX73</accession>
<evidence type="ECO:0000256" key="1">
    <source>
        <dbReference type="ARBA" id="ARBA00004477"/>
    </source>
</evidence>
<dbReference type="EC" id="2.4.1.-" evidence="11"/>
<comment type="catalytic activity">
    <reaction evidence="10">
        <text>an alpha-D-Glc-(1-&gt;3)-alpha-D-Man-(1-&gt;2)-alpha-D-Man-(1-&gt;2)-alpha-D-Man-(1-&gt;3)-[alpha-D-Man-(1-&gt;2)-alpha-D-Man-(1-&gt;3)-[alpha-D-Man-(1-&gt;2)-alpha-D-Man-(1-&gt;6)]-alpha-D-Man-(1-&gt;6)]-beta-D-Man-(1-&gt;4)-beta-D-GlcNAc-(1-&gt;4)-alpha-D-GlcNAc-diphospho-di-trans,poly-cis-dolichol + a di-trans,poly-cis-dolichyl beta-D-glucosyl phosphate = an alpha-D-Glc-(1-&gt;3)-alpha-D-Glc-(1-&gt;3)-alpha-D-Man-(1-&gt;2)-alpha-D-Man-(1-&gt;2)-alpha-D-Man-(1-&gt;3)-[alpha-D-Man-(1-&gt;2)-alpha-D-Man-(1-&gt;3)-[alpha-D-Man-(1-&gt;2)-alpha-D-Man-(1-&gt;6)]-alpha-D-Man-(1-&gt;6)]-beta-D-Man-(1-&gt;4)-beta-D-GlcNAc-(1-&gt;4)-alpha-D-GlcNAc-diphospho-di-trans,poly-cis-dolichol + a di-trans,poly-cis-dolichyl phosphate + H(+)</text>
        <dbReference type="Rhea" id="RHEA:31307"/>
        <dbReference type="Rhea" id="RHEA-COMP:19498"/>
        <dbReference type="Rhea" id="RHEA-COMP:19502"/>
        <dbReference type="Rhea" id="RHEA-COMP:19521"/>
        <dbReference type="Rhea" id="RHEA-COMP:19522"/>
        <dbReference type="ChEBI" id="CHEBI:15378"/>
        <dbReference type="ChEBI" id="CHEBI:57525"/>
        <dbReference type="ChEBI" id="CHEBI:57683"/>
        <dbReference type="ChEBI" id="CHEBI:132521"/>
        <dbReference type="ChEBI" id="CHEBI:132522"/>
        <dbReference type="EC" id="2.4.1.265"/>
    </reaction>
    <physiologicalReaction direction="left-to-right" evidence="10">
        <dbReference type="Rhea" id="RHEA:31308"/>
    </physiologicalReaction>
</comment>
<feature type="transmembrane region" description="Helical" evidence="11">
    <location>
        <begin position="429"/>
        <end position="450"/>
    </location>
</feature>
<keyword evidence="4 11" id="KW-0328">Glycosyltransferase</keyword>
<feature type="compositionally biased region" description="Polar residues" evidence="12">
    <location>
        <begin position="1"/>
        <end position="14"/>
    </location>
</feature>
<feature type="transmembrane region" description="Helical" evidence="11">
    <location>
        <begin position="237"/>
        <end position="254"/>
    </location>
</feature>
<evidence type="ECO:0000313" key="13">
    <source>
        <dbReference type="EMBL" id="KAH9843897.1"/>
    </source>
</evidence>
<evidence type="ECO:0000256" key="7">
    <source>
        <dbReference type="ARBA" id="ARBA00022824"/>
    </source>
</evidence>
<comment type="pathway">
    <text evidence="2 11">Protein modification; protein glycosylation.</text>
</comment>
<comment type="caution">
    <text evidence="11">Lacks conserved residue(s) required for the propagation of feature annotation.</text>
</comment>
<feature type="transmembrane region" description="Helical" evidence="11">
    <location>
        <begin position="266"/>
        <end position="286"/>
    </location>
</feature>
<dbReference type="PANTHER" id="PTHR12413:SF2">
    <property type="entry name" value="DOLICHYL PYROPHOSPHATE GLC1MAN9GLCNAC2 ALPHA-1,3-GLUCOSYLTRANSFERASE-RELATED"/>
    <property type="match status" value="1"/>
</dbReference>
<dbReference type="EMBL" id="JADCUA010000001">
    <property type="protein sequence ID" value="KAH9843897.1"/>
    <property type="molecule type" value="Genomic_DNA"/>
</dbReference>
<feature type="region of interest" description="Disordered" evidence="12">
    <location>
        <begin position="1"/>
        <end position="41"/>
    </location>
</feature>
<feature type="compositionally biased region" description="Basic and acidic residues" evidence="12">
    <location>
        <begin position="32"/>
        <end position="41"/>
    </location>
</feature>
<keyword evidence="9 11" id="KW-0472">Membrane</keyword>
<evidence type="ECO:0000256" key="9">
    <source>
        <dbReference type="ARBA" id="ARBA00023136"/>
    </source>
</evidence>
<organism evidence="13 14">
    <name type="scientific">Rhodofomes roseus</name>
    <dbReference type="NCBI Taxonomy" id="34475"/>
    <lineage>
        <taxon>Eukaryota</taxon>
        <taxon>Fungi</taxon>
        <taxon>Dikarya</taxon>
        <taxon>Basidiomycota</taxon>
        <taxon>Agaricomycotina</taxon>
        <taxon>Agaricomycetes</taxon>
        <taxon>Polyporales</taxon>
        <taxon>Rhodofomes</taxon>
    </lineage>
</organism>
<comment type="caution">
    <text evidence="13">The sequence shown here is derived from an EMBL/GenBank/DDBJ whole genome shotgun (WGS) entry which is preliminary data.</text>
</comment>
<keyword evidence="7 11" id="KW-0256">Endoplasmic reticulum</keyword>
<name>A0ABQ8KX73_9APHY</name>
<keyword evidence="8 11" id="KW-1133">Transmembrane helix</keyword>
<feature type="transmembrane region" description="Helical" evidence="11">
    <location>
        <begin position="199"/>
        <end position="217"/>
    </location>
</feature>
<evidence type="ECO:0000256" key="2">
    <source>
        <dbReference type="ARBA" id="ARBA00004922"/>
    </source>
</evidence>
<keyword evidence="14" id="KW-1185">Reference proteome</keyword>
<comment type="similarity">
    <text evidence="3 11">Belongs to the ALG6/ALG8 glucosyltransferase family.</text>
</comment>
<dbReference type="GeneID" id="72007561"/>
<dbReference type="Proteomes" id="UP000814176">
    <property type="component" value="Unassembled WGS sequence"/>
</dbReference>
<gene>
    <name evidence="13" type="ORF">C8Q71DRAFT_852419</name>
</gene>
<comment type="subcellular location">
    <subcellularLocation>
        <location evidence="1 11">Endoplasmic reticulum membrane</location>
        <topology evidence="1 11">Multi-pass membrane protein</topology>
    </subcellularLocation>
</comment>
<evidence type="ECO:0000256" key="6">
    <source>
        <dbReference type="ARBA" id="ARBA00022692"/>
    </source>
</evidence>
<evidence type="ECO:0000256" key="8">
    <source>
        <dbReference type="ARBA" id="ARBA00022989"/>
    </source>
</evidence>
<proteinExistence type="inferred from homology"/>
<evidence type="ECO:0000256" key="5">
    <source>
        <dbReference type="ARBA" id="ARBA00022679"/>
    </source>
</evidence>
<keyword evidence="6 11" id="KW-0812">Transmembrane</keyword>